<evidence type="ECO:0000313" key="3">
    <source>
        <dbReference type="RefSeq" id="XP_033569198.1"/>
    </source>
</evidence>
<reference evidence="1 3" key="1">
    <citation type="journal article" date="2020" name="Stud. Mycol.">
        <title>101 Dothideomycetes genomes: a test case for predicting lifestyles and emergence of pathogens.</title>
        <authorList>
            <person name="Haridas S."/>
            <person name="Albert R."/>
            <person name="Binder M."/>
            <person name="Bloem J."/>
            <person name="Labutti K."/>
            <person name="Salamov A."/>
            <person name="Andreopoulos B."/>
            <person name="Baker S."/>
            <person name="Barry K."/>
            <person name="Bills G."/>
            <person name="Bluhm B."/>
            <person name="Cannon C."/>
            <person name="Castanera R."/>
            <person name="Culley D."/>
            <person name="Daum C."/>
            <person name="Ezra D."/>
            <person name="Gonzalez J."/>
            <person name="Henrissat B."/>
            <person name="Kuo A."/>
            <person name="Liang C."/>
            <person name="Lipzen A."/>
            <person name="Lutzoni F."/>
            <person name="Magnuson J."/>
            <person name="Mondo S."/>
            <person name="Nolan M."/>
            <person name="Ohm R."/>
            <person name="Pangilinan J."/>
            <person name="Park H.-J."/>
            <person name="Ramirez L."/>
            <person name="Alfaro M."/>
            <person name="Sun H."/>
            <person name="Tritt A."/>
            <person name="Yoshinaga Y."/>
            <person name="Zwiers L.-H."/>
            <person name="Turgeon B."/>
            <person name="Goodwin S."/>
            <person name="Spatafora J."/>
            <person name="Crous P."/>
            <person name="Grigoriev I."/>
        </authorList>
    </citation>
    <scope>NUCLEOTIDE SEQUENCE</scope>
    <source>
        <strain evidence="1 3">CBS 304.34</strain>
    </source>
</reference>
<reference evidence="3" key="2">
    <citation type="submission" date="2020-04" db="EMBL/GenBank/DDBJ databases">
        <authorList>
            <consortium name="NCBI Genome Project"/>
        </authorList>
    </citation>
    <scope>NUCLEOTIDE SEQUENCE</scope>
    <source>
        <strain evidence="3">CBS 304.34</strain>
    </source>
</reference>
<keyword evidence="2" id="KW-1185">Reference proteome</keyword>
<protein>
    <submittedName>
        <fullName evidence="1 3">Uncharacterized protein</fullName>
    </submittedName>
</protein>
<dbReference type="GeneID" id="54467170"/>
<dbReference type="EMBL" id="MU003724">
    <property type="protein sequence ID" value="KAF2802234.1"/>
    <property type="molecule type" value="Genomic_DNA"/>
</dbReference>
<dbReference type="OrthoDB" id="5386682at2759"/>
<gene>
    <name evidence="1 3" type="ORF">BDZ99DRAFT_527605</name>
</gene>
<reference evidence="3" key="3">
    <citation type="submission" date="2025-04" db="UniProtKB">
        <authorList>
            <consortium name="RefSeq"/>
        </authorList>
    </citation>
    <scope>IDENTIFICATION</scope>
    <source>
        <strain evidence="3">CBS 304.34</strain>
    </source>
</reference>
<name>A0A6A6Y2K3_9PEZI</name>
<sequence length="256" mass="29542">MPPRLGHWAVAMSMSRRGSPFGTMFQNSRRWMSGSQCLPSVGVPMTQVAIMWENRPLKHAWLDSVSRLKLYVRGTCITTIADMFSPYFKYLSSQRLCPADELYRYINLDTHFRAINTKLGDGNVTREDLFRVIMANRASSRELEDLNCLREADMTELLEAYDQLESRKNHSRASPYNELLVSSFQHFAYFARGRKLFLAANQQLGLASDTMPGDQIFILRGCQTPAILRHVFGKEYRFVETCYLYGAMLRGMMTWD</sequence>
<evidence type="ECO:0000313" key="1">
    <source>
        <dbReference type="EMBL" id="KAF2802234.1"/>
    </source>
</evidence>
<proteinExistence type="predicted"/>
<organism evidence="1">
    <name type="scientific">Mytilinidion resinicola</name>
    <dbReference type="NCBI Taxonomy" id="574789"/>
    <lineage>
        <taxon>Eukaryota</taxon>
        <taxon>Fungi</taxon>
        <taxon>Dikarya</taxon>
        <taxon>Ascomycota</taxon>
        <taxon>Pezizomycotina</taxon>
        <taxon>Dothideomycetes</taxon>
        <taxon>Pleosporomycetidae</taxon>
        <taxon>Mytilinidiales</taxon>
        <taxon>Mytilinidiaceae</taxon>
        <taxon>Mytilinidion</taxon>
    </lineage>
</organism>
<evidence type="ECO:0000313" key="2">
    <source>
        <dbReference type="Proteomes" id="UP000504636"/>
    </source>
</evidence>
<accession>A0A6A6Y2K3</accession>
<dbReference type="RefSeq" id="XP_033569198.1">
    <property type="nucleotide sequence ID" value="XM_033726277.1"/>
</dbReference>
<dbReference type="AlphaFoldDB" id="A0A6A6Y2K3"/>
<dbReference type="Proteomes" id="UP000504636">
    <property type="component" value="Unplaced"/>
</dbReference>